<organism evidence="15 16">
    <name type="scientific">Striga hermonthica</name>
    <name type="common">Purple witchweed</name>
    <name type="synonym">Buchnera hermonthica</name>
    <dbReference type="NCBI Taxonomy" id="68872"/>
    <lineage>
        <taxon>Eukaryota</taxon>
        <taxon>Viridiplantae</taxon>
        <taxon>Streptophyta</taxon>
        <taxon>Embryophyta</taxon>
        <taxon>Tracheophyta</taxon>
        <taxon>Spermatophyta</taxon>
        <taxon>Magnoliopsida</taxon>
        <taxon>eudicotyledons</taxon>
        <taxon>Gunneridae</taxon>
        <taxon>Pentapetalae</taxon>
        <taxon>asterids</taxon>
        <taxon>lamiids</taxon>
        <taxon>Lamiales</taxon>
        <taxon>Orobanchaceae</taxon>
        <taxon>Buchnereae</taxon>
        <taxon>Striga</taxon>
    </lineage>
</organism>
<dbReference type="InterPro" id="IPR034197">
    <property type="entry name" value="Peptidases_S8_3"/>
</dbReference>
<keyword evidence="3 9" id="KW-0645">Protease</keyword>
<keyword evidence="16" id="KW-1185">Reference proteome</keyword>
<evidence type="ECO:0000256" key="9">
    <source>
        <dbReference type="PROSITE-ProRule" id="PRU01240"/>
    </source>
</evidence>
<feature type="active site" description="Charge relay system" evidence="8 9">
    <location>
        <position position="35"/>
    </location>
</feature>
<feature type="domain" description="Subtilisin-like protease fibronectin type-III" evidence="14">
    <location>
        <begin position="508"/>
        <end position="597"/>
    </location>
</feature>
<evidence type="ECO:0000259" key="14">
    <source>
        <dbReference type="Pfam" id="PF17766"/>
    </source>
</evidence>
<keyword evidence="4" id="KW-0732">Signal</keyword>
<dbReference type="Gene3D" id="3.50.30.30">
    <property type="match status" value="1"/>
</dbReference>
<dbReference type="InterPro" id="IPR045051">
    <property type="entry name" value="SBT"/>
</dbReference>
<sequence length="649" mass="69047">MSFKLGLYGDTNNTVARPLLTDSDYGSNVIIGFLDSGIKPEHPSFNDEGLKPLPANSKWKGECNVEGFRCNNKLVGVRYIIDGTVATHGTHTASTAAGRAVKNVFYSENASGTAVGVAPKARIASYKVCDVDCASSDVLAGFDKAVADGVDIISISLGSPFGSHSYDKDPIAIGAFGAMENGISVIASAGNNGPSEYSLSNVAPWLTSVAAGTIDRVFSADLVLENGTRMHGASLYSGPPMDPTSFLPLADGGECGSLDESFSGKIVVCYTGEASNDAKLVEIVTQAGVAGVVAANIAPGGQDLIAKHFTIPGLVITESDGKKIHDLITAKTNTVIKATMEFRGVELGIEPAPAVASFSSRGPNPLSPYVMKPDVLAPGLNILAAWPEGVEFKLLSGTSMACPHVSGLSALLKGAHPEWSPAMIRSAIMTTAYTQANDRKPIINNNDGTESTTSDMGAGHIDPGKAHDPGLVYDITPQDYVDFLCVTIHDIRNITHHDYKCNAIMPWDLNYPAISIASHSFSHTNRDMITVKRTVTNVGEDDATYTVTVTNPKGVNLTVNPMRMDFTSKGEKQSYNVTITATKLPTDVVTVEGKIVWLTALVATARYWTKAYDGAVRRRCSRVAGLKQRRQAARRTTRRLLAAAKRTFR</sequence>
<accession>A0A9N7N3S5</accession>
<dbReference type="PANTHER" id="PTHR10795">
    <property type="entry name" value="PROPROTEIN CONVERTASE SUBTILISIN/KEXIN"/>
    <property type="match status" value="1"/>
</dbReference>
<name>A0A9N7N3S5_STRHE</name>
<comment type="similarity">
    <text evidence="2 9 10">Belongs to the peptidase S8 family.</text>
</comment>
<evidence type="ECO:0000259" key="13">
    <source>
        <dbReference type="Pfam" id="PF02225"/>
    </source>
</evidence>
<dbReference type="EMBL" id="CACSLK010027624">
    <property type="protein sequence ID" value="CAA0826441.1"/>
    <property type="molecule type" value="Genomic_DNA"/>
</dbReference>
<feature type="region of interest" description="Disordered" evidence="11">
    <location>
        <begin position="439"/>
        <end position="459"/>
    </location>
</feature>
<evidence type="ECO:0000256" key="6">
    <source>
        <dbReference type="ARBA" id="ARBA00022825"/>
    </source>
</evidence>
<dbReference type="InterPro" id="IPR041469">
    <property type="entry name" value="Subtilisin-like_FN3"/>
</dbReference>
<comment type="caution">
    <text evidence="15">The sequence shown here is derived from an EMBL/GenBank/DDBJ whole genome shotgun (WGS) entry which is preliminary data.</text>
</comment>
<dbReference type="GO" id="GO:0005576">
    <property type="term" value="C:extracellular region"/>
    <property type="evidence" value="ECO:0007669"/>
    <property type="project" value="UniProtKB-SubCell"/>
</dbReference>
<dbReference type="GO" id="GO:0006508">
    <property type="term" value="P:proteolysis"/>
    <property type="evidence" value="ECO:0007669"/>
    <property type="project" value="UniProtKB-KW"/>
</dbReference>
<dbReference type="InterPro" id="IPR036852">
    <property type="entry name" value="Peptidase_S8/S53_dom_sf"/>
</dbReference>
<evidence type="ECO:0000313" key="15">
    <source>
        <dbReference type="EMBL" id="CAA0826441.1"/>
    </source>
</evidence>
<dbReference type="OrthoDB" id="545077at2759"/>
<evidence type="ECO:0000256" key="3">
    <source>
        <dbReference type="ARBA" id="ARBA00022670"/>
    </source>
</evidence>
<dbReference type="PRINTS" id="PR00723">
    <property type="entry name" value="SUBTILISIN"/>
</dbReference>
<dbReference type="InterPro" id="IPR000209">
    <property type="entry name" value="Peptidase_S8/S53_dom"/>
</dbReference>
<dbReference type="Pfam" id="PF02225">
    <property type="entry name" value="PA"/>
    <property type="match status" value="1"/>
</dbReference>
<evidence type="ECO:0000256" key="8">
    <source>
        <dbReference type="PIRSR" id="PIRSR615500-1"/>
    </source>
</evidence>
<dbReference type="CDD" id="cd04852">
    <property type="entry name" value="Peptidases_S8_3"/>
    <property type="match status" value="1"/>
</dbReference>
<dbReference type="Gene3D" id="3.40.50.200">
    <property type="entry name" value="Peptidase S8/S53 domain"/>
    <property type="match status" value="1"/>
</dbReference>
<evidence type="ECO:0000256" key="11">
    <source>
        <dbReference type="SAM" id="MobiDB-lite"/>
    </source>
</evidence>
<keyword evidence="7" id="KW-0325">Glycoprotein</keyword>
<dbReference type="Pfam" id="PF00082">
    <property type="entry name" value="Peptidase_S8"/>
    <property type="match status" value="1"/>
</dbReference>
<evidence type="ECO:0000313" key="16">
    <source>
        <dbReference type="Proteomes" id="UP001153555"/>
    </source>
</evidence>
<dbReference type="InterPro" id="IPR015500">
    <property type="entry name" value="Peptidase_S8_subtilisin-rel"/>
</dbReference>
<dbReference type="Proteomes" id="UP001153555">
    <property type="component" value="Unassembled WGS sequence"/>
</dbReference>
<dbReference type="PROSITE" id="PS00138">
    <property type="entry name" value="SUBTILASE_SER"/>
    <property type="match status" value="1"/>
</dbReference>
<feature type="domain" description="Peptidase S8/S53" evidence="12">
    <location>
        <begin position="26"/>
        <end position="439"/>
    </location>
</feature>
<feature type="active site" description="Charge relay system" evidence="8 9">
    <location>
        <position position="88"/>
    </location>
</feature>
<evidence type="ECO:0000256" key="10">
    <source>
        <dbReference type="RuleBase" id="RU003355"/>
    </source>
</evidence>
<protein>
    <submittedName>
        <fullName evidence="15">Subtilase family protein</fullName>
    </submittedName>
</protein>
<dbReference type="Pfam" id="PF17766">
    <property type="entry name" value="fn3_6"/>
    <property type="match status" value="1"/>
</dbReference>
<evidence type="ECO:0000256" key="2">
    <source>
        <dbReference type="ARBA" id="ARBA00011073"/>
    </source>
</evidence>
<dbReference type="CDD" id="cd02120">
    <property type="entry name" value="PA_subtilisin_like"/>
    <property type="match status" value="1"/>
</dbReference>
<evidence type="ECO:0000256" key="7">
    <source>
        <dbReference type="ARBA" id="ARBA00023180"/>
    </source>
</evidence>
<dbReference type="InterPro" id="IPR023827">
    <property type="entry name" value="Peptidase_S8_Asp-AS"/>
</dbReference>
<comment type="subcellular location">
    <subcellularLocation>
        <location evidence="1">Secreted</location>
    </subcellularLocation>
</comment>
<dbReference type="InterPro" id="IPR023828">
    <property type="entry name" value="Peptidase_S8_Ser-AS"/>
</dbReference>
<dbReference type="Gene3D" id="2.60.40.2310">
    <property type="match status" value="1"/>
</dbReference>
<keyword evidence="6 9" id="KW-0720">Serine protease</keyword>
<feature type="compositionally biased region" description="Polar residues" evidence="11">
    <location>
        <begin position="443"/>
        <end position="455"/>
    </location>
</feature>
<reference evidence="15" key="1">
    <citation type="submission" date="2019-12" db="EMBL/GenBank/DDBJ databases">
        <authorList>
            <person name="Scholes J."/>
        </authorList>
    </citation>
    <scope>NUCLEOTIDE SEQUENCE</scope>
</reference>
<evidence type="ECO:0000256" key="5">
    <source>
        <dbReference type="ARBA" id="ARBA00022801"/>
    </source>
</evidence>
<keyword evidence="5 9" id="KW-0378">Hydrolase</keyword>
<evidence type="ECO:0000259" key="12">
    <source>
        <dbReference type="Pfam" id="PF00082"/>
    </source>
</evidence>
<proteinExistence type="inferred from homology"/>
<evidence type="ECO:0000256" key="1">
    <source>
        <dbReference type="ARBA" id="ARBA00004613"/>
    </source>
</evidence>
<dbReference type="GO" id="GO:0004252">
    <property type="term" value="F:serine-type endopeptidase activity"/>
    <property type="evidence" value="ECO:0007669"/>
    <property type="project" value="UniProtKB-UniRule"/>
</dbReference>
<gene>
    <name evidence="15" type="ORF">SHERM_01645</name>
</gene>
<dbReference type="AlphaFoldDB" id="A0A9N7N3S5"/>
<dbReference type="InterPro" id="IPR003137">
    <property type="entry name" value="PA_domain"/>
</dbReference>
<dbReference type="PROSITE" id="PS00136">
    <property type="entry name" value="SUBTILASE_ASP"/>
    <property type="match status" value="1"/>
</dbReference>
<feature type="domain" description="PA" evidence="13">
    <location>
        <begin position="259"/>
        <end position="324"/>
    </location>
</feature>
<feature type="active site" description="Charge relay system" evidence="8 9">
    <location>
        <position position="399"/>
    </location>
</feature>
<dbReference type="PROSITE" id="PS51892">
    <property type="entry name" value="SUBTILASE"/>
    <property type="match status" value="1"/>
</dbReference>
<evidence type="ECO:0000256" key="4">
    <source>
        <dbReference type="ARBA" id="ARBA00022729"/>
    </source>
</evidence>
<dbReference type="SUPFAM" id="SSF52743">
    <property type="entry name" value="Subtilisin-like"/>
    <property type="match status" value="1"/>
</dbReference>